<sequence>MNVRDILAEELSAIVKELVEKYDSLGMRATGQWERSLQTFIAWQEGKITAKIVGEDYTYYMQHGRKDGKLPPIRAIEAWIQAKGIQPIEKKMKISSLAFAIAHKIGQMGTRRFQNNGKPEFIDDVITPERIQSIIDKVGEGYIIQFSSDIIKIIEEIQNVA</sequence>
<accession>A0A8S5SL13</accession>
<proteinExistence type="predicted"/>
<organism evidence="1">
    <name type="scientific">Siphoviridae sp. ct3ka12</name>
    <dbReference type="NCBI Taxonomy" id="2827771"/>
    <lineage>
        <taxon>Viruses</taxon>
        <taxon>Duplodnaviria</taxon>
        <taxon>Heunggongvirae</taxon>
        <taxon>Uroviricota</taxon>
        <taxon>Caudoviricetes</taxon>
    </lineage>
</organism>
<protein>
    <submittedName>
        <fullName evidence="1">Uncharacterized protein</fullName>
    </submittedName>
</protein>
<dbReference type="EMBL" id="BK032619">
    <property type="protein sequence ID" value="DAF51654.1"/>
    <property type="molecule type" value="Genomic_DNA"/>
</dbReference>
<reference evidence="1" key="1">
    <citation type="journal article" date="2021" name="Proc. Natl. Acad. Sci. U.S.A.">
        <title>A Catalog of Tens of Thousands of Viruses from Human Metagenomes Reveals Hidden Associations with Chronic Diseases.</title>
        <authorList>
            <person name="Tisza M.J."/>
            <person name="Buck C.B."/>
        </authorList>
    </citation>
    <scope>NUCLEOTIDE SEQUENCE</scope>
    <source>
        <strain evidence="1">Ct3ka12</strain>
    </source>
</reference>
<evidence type="ECO:0000313" key="1">
    <source>
        <dbReference type="EMBL" id="DAF51654.1"/>
    </source>
</evidence>
<name>A0A8S5SL13_9CAUD</name>